<name>A0AAV5A257_9AGAM</name>
<feature type="compositionally biased region" description="Basic and acidic residues" evidence="2">
    <location>
        <begin position="798"/>
        <end position="808"/>
    </location>
</feature>
<feature type="compositionally biased region" description="Low complexity" evidence="2">
    <location>
        <begin position="1019"/>
        <end position="1043"/>
    </location>
</feature>
<feature type="region of interest" description="Disordered" evidence="2">
    <location>
        <begin position="836"/>
        <end position="869"/>
    </location>
</feature>
<feature type="compositionally biased region" description="Polar residues" evidence="2">
    <location>
        <begin position="524"/>
        <end position="539"/>
    </location>
</feature>
<feature type="region of interest" description="Disordered" evidence="2">
    <location>
        <begin position="1086"/>
        <end position="1162"/>
    </location>
</feature>
<dbReference type="Gene3D" id="2.60.40.640">
    <property type="match status" value="1"/>
</dbReference>
<feature type="region of interest" description="Disordered" evidence="2">
    <location>
        <begin position="798"/>
        <end position="823"/>
    </location>
</feature>
<feature type="compositionally biased region" description="Low complexity" evidence="2">
    <location>
        <begin position="977"/>
        <end position="999"/>
    </location>
</feature>
<dbReference type="SUPFAM" id="SSF81296">
    <property type="entry name" value="E set domains"/>
    <property type="match status" value="1"/>
</dbReference>
<keyword evidence="1" id="KW-0175">Coiled coil</keyword>
<dbReference type="EMBL" id="BPWL01000003">
    <property type="protein sequence ID" value="GJJ08717.1"/>
    <property type="molecule type" value="Genomic_DNA"/>
</dbReference>
<protein>
    <recommendedName>
        <fullName evidence="5">Arrestin-like N-terminal domain-containing protein</fullName>
    </recommendedName>
</protein>
<feature type="region of interest" description="Disordered" evidence="2">
    <location>
        <begin position="944"/>
        <end position="1048"/>
    </location>
</feature>
<dbReference type="Proteomes" id="UP001050691">
    <property type="component" value="Unassembled WGS sequence"/>
</dbReference>
<accession>A0AAV5A257</accession>
<evidence type="ECO:0000313" key="4">
    <source>
        <dbReference type="Proteomes" id="UP001050691"/>
    </source>
</evidence>
<proteinExistence type="predicted"/>
<feature type="region of interest" description="Disordered" evidence="2">
    <location>
        <begin position="513"/>
        <end position="654"/>
    </location>
</feature>
<comment type="caution">
    <text evidence="3">The sequence shown here is derived from an EMBL/GenBank/DDBJ whole genome shotgun (WGS) entry which is preliminary data.</text>
</comment>
<feature type="coiled-coil region" evidence="1">
    <location>
        <begin position="678"/>
        <end position="705"/>
    </location>
</feature>
<evidence type="ECO:0000313" key="3">
    <source>
        <dbReference type="EMBL" id="GJJ08717.1"/>
    </source>
</evidence>
<feature type="compositionally biased region" description="Polar residues" evidence="2">
    <location>
        <begin position="547"/>
        <end position="561"/>
    </location>
</feature>
<keyword evidence="4" id="KW-1185">Reference proteome</keyword>
<feature type="compositionally biased region" description="Polar residues" evidence="2">
    <location>
        <begin position="584"/>
        <end position="608"/>
    </location>
</feature>
<organism evidence="3 4">
    <name type="scientific">Clathrus columnatus</name>
    <dbReference type="NCBI Taxonomy" id="1419009"/>
    <lineage>
        <taxon>Eukaryota</taxon>
        <taxon>Fungi</taxon>
        <taxon>Dikarya</taxon>
        <taxon>Basidiomycota</taxon>
        <taxon>Agaricomycotina</taxon>
        <taxon>Agaricomycetes</taxon>
        <taxon>Phallomycetidae</taxon>
        <taxon>Phallales</taxon>
        <taxon>Clathraceae</taxon>
        <taxon>Clathrus</taxon>
    </lineage>
</organism>
<sequence>MATGPAYMNATTSHPKVKATITLSAPLFVAGQDITGKVELDCKAEREVGIGLIMVELLAMQGLNSRDHTATTTFVHSHRLFQGHGLPPSNAVYDHTNPQDPSFPPNYFPGRKGITTFFFKFPTPVSSPSSVSFASDVARIEYKVRVNIGVAYKGDVRLLTNTVDAELVQCQDMEGTVEEHVVIGENGKVYVRGKLVSGRAIVGEKGCLELHVKNQTSKKTTGLTLALTRSLHLCGAGNSIPVQLTDTLITESFRSAEYCVPPGIEGVANLVFDVPSSTRVVKGGLREGNLDSSGVQKHIDPLFELRCYLSVKIGMGLGGKDILFEMPIQVKHRAALGRDPAQDRNTALSPVSPEPVFNRAISPLQSHSPRALSPFPIQSPHTMSPLYPNHTPGPSPVPNNAYYQQSPRKPTVHPPALNPGDPAYARALSPRLWSPIPAVPYTSQPPLPAYYFPPPPTQLLPFAYPARPNSADPHYYTYYHNQTPLHSGLPPVSGTSPFLSSYMPYQPSFQYQNQSSVPPAFNPLQPSTSIPPRVTQSTEEALEEIPSSVSQLRHQPLSQVEVQPEQGKGERASRIASRLHASNRARSVSPTSHRFPAVTTSTIKQPSPQVVEASTPPRLHLTSPRPPPVLSPRPVVSPSRTYIGESSTRIGNGTAKSDRVDLLERLVDLAPGDEEKTVDEVLKDLEEAERKQAENELAMKNGETKVDIKPSPLGSVNHPSLLDVFGQQLPSVKELNDNGASSSPIVIPDRINKFKLGTHNEGLDALERRLLQEVGTRKPETNRPAVFSFPFVDKASKEALSDSLERGNSRPPSPSTVRLHPNPLRESQISELALNIDGNGDKDHVNKDIRTPPSPAVRHQKQSQDQDQLRKVELQSFKKDIDARNEAKGRVAEWLGGLQTFSSSPASTDTAPAVHLAEPKNVPPRKRSIDGVLGFFGIGRSKSKDDLRATSPVIPPSPIKGPGHPDISINTNDKLAIPSPSIPLIPESPSQRRTPSPSRKPAPKYIESPPQKAEKVPASTKVVSVTTSVEDALPTSPAAATSARKPVPKMVQATGQEMKTGKLIPDSSKVPSNSLTIQTTEILSEPQFKEAKREAKLPFKPTKPDIVRGRPINSPSIPVIPSKTVARSLESPSIKPLSSTPREINGMKGDIRNKNTLPPIPASASVDRLVLPSVDSGAKYDVRSARGGRGGITTSVAAIWASRAEENDKETKLPPVSDVSRDKPLRRPQSFDPGKGKASSAPTTRTSQNDEANPSFQGATRGAFKLETTARDPIKSTSVPTKVDRYHAKPQLSSVATLAQPVISPKYKPPSLSIGLGTISEQLDKDSTSSSSAKISDERLYGQTRLKDLIKKYQQEAS</sequence>
<feature type="compositionally biased region" description="Basic and acidic residues" evidence="2">
    <location>
        <begin position="839"/>
        <end position="850"/>
    </location>
</feature>
<feature type="region of interest" description="Disordered" evidence="2">
    <location>
        <begin position="1203"/>
        <end position="1285"/>
    </location>
</feature>
<feature type="compositionally biased region" description="Basic and acidic residues" evidence="2">
    <location>
        <begin position="1203"/>
        <end position="1212"/>
    </location>
</feature>
<feature type="region of interest" description="Disordered" evidence="2">
    <location>
        <begin position="368"/>
        <end position="423"/>
    </location>
</feature>
<gene>
    <name evidence="3" type="ORF">Clacol_002936</name>
</gene>
<evidence type="ECO:0000256" key="2">
    <source>
        <dbReference type="SAM" id="MobiDB-lite"/>
    </source>
</evidence>
<dbReference type="InterPro" id="IPR014756">
    <property type="entry name" value="Ig_E-set"/>
</dbReference>
<feature type="compositionally biased region" description="Basic and acidic residues" evidence="2">
    <location>
        <begin position="1087"/>
        <end position="1108"/>
    </location>
</feature>
<evidence type="ECO:0008006" key="5">
    <source>
        <dbReference type="Google" id="ProtNLM"/>
    </source>
</evidence>
<feature type="region of interest" description="Disordered" evidence="2">
    <location>
        <begin position="1319"/>
        <end position="1338"/>
    </location>
</feature>
<evidence type="ECO:0000256" key="1">
    <source>
        <dbReference type="SAM" id="Coils"/>
    </source>
</evidence>
<feature type="compositionally biased region" description="Polar residues" evidence="2">
    <location>
        <begin position="644"/>
        <end position="654"/>
    </location>
</feature>
<dbReference type="InterPro" id="IPR014752">
    <property type="entry name" value="Arrestin-like_C"/>
</dbReference>
<reference evidence="3" key="1">
    <citation type="submission" date="2021-10" db="EMBL/GenBank/DDBJ databases">
        <title>De novo Genome Assembly of Clathrus columnatus (Basidiomycota, Fungi) Using Illumina and Nanopore Sequence Data.</title>
        <authorList>
            <person name="Ogiso-Tanaka E."/>
            <person name="Itagaki H."/>
            <person name="Hosoya T."/>
            <person name="Hosaka K."/>
        </authorList>
    </citation>
    <scope>NUCLEOTIDE SEQUENCE</scope>
    <source>
        <strain evidence="3">MO-923</strain>
    </source>
</reference>
<feature type="compositionally biased region" description="Polar residues" evidence="2">
    <location>
        <begin position="1240"/>
        <end position="1258"/>
    </location>
</feature>
<feature type="compositionally biased region" description="Low complexity" evidence="2">
    <location>
        <begin position="1111"/>
        <end position="1122"/>
    </location>
</feature>